<evidence type="ECO:0000313" key="3">
    <source>
        <dbReference type="Proteomes" id="UP000785625"/>
    </source>
</evidence>
<organism evidence="2 3">
    <name type="scientific">Limosilactobacillus coleohominis</name>
    <dbReference type="NCBI Taxonomy" id="181675"/>
    <lineage>
        <taxon>Bacteria</taxon>
        <taxon>Bacillati</taxon>
        <taxon>Bacillota</taxon>
        <taxon>Bacilli</taxon>
        <taxon>Lactobacillales</taxon>
        <taxon>Lactobacillaceae</taxon>
        <taxon>Limosilactobacillus</taxon>
    </lineage>
</organism>
<evidence type="ECO:0000313" key="2">
    <source>
        <dbReference type="EMBL" id="MBM6941165.1"/>
    </source>
</evidence>
<proteinExistence type="predicted"/>
<feature type="domain" description="Transposase IS204/IS1001/IS1096/IS1165 DDE" evidence="1">
    <location>
        <begin position="163"/>
        <end position="409"/>
    </location>
</feature>
<comment type="caution">
    <text evidence="2">The sequence shown here is derived from an EMBL/GenBank/DDBJ whole genome shotgun (WGS) entry which is preliminary data.</text>
</comment>
<dbReference type="InterPro" id="IPR047951">
    <property type="entry name" value="Transpos_ISL3"/>
</dbReference>
<sequence>MTSDTNFIEFALGIKDSNLIFRGYFYKFIRLIKYRVYEFTLIYPDNVCPECHQRQLVKFGFSEVNTKFTADDASHPVILRIHKQRVRCKNCQHTQLAQSPIVQKYCHIANKVRNKVIMSLQDDRTLDCIANDNNISPSTVNRYLDQSRAIAPLIKQELPINMALDEFRGVNRQLHFICIDNDGNHKIQAILPDRYKRTIENYFLSFPLQERARVKTISMDLNSYYQEIARRLFPNAQIIIDRFHVVAMLTRAFNQYRAQVMKRFEKTSRNYRLLKFSWRLYLVSEEKLSNVNEYYDRHIRQRVTSNERVDLGLQVDERLMADYNVMQSIMTNLSHRDMDGLTDALYPSEQISPQMTIVIKTLRQNLEYVLNASQFKYSNGAMEGINRMIKQIQRTAFGFRNFDHMVYRIYYRQMAQKKNQVA</sequence>
<dbReference type="NCBIfam" id="NF033550">
    <property type="entry name" value="transpos_ISL3"/>
    <property type="match status" value="1"/>
</dbReference>
<gene>
    <name evidence="2" type="ORF">H5975_06755</name>
</gene>
<evidence type="ECO:0000259" key="1">
    <source>
        <dbReference type="Pfam" id="PF01610"/>
    </source>
</evidence>
<reference evidence="2 3" key="1">
    <citation type="journal article" date="2021" name="Sci. Rep.">
        <title>The distribution of antibiotic resistance genes in chicken gut microbiota commensals.</title>
        <authorList>
            <person name="Juricova H."/>
            <person name="Matiasovicova J."/>
            <person name="Kubasova T."/>
            <person name="Cejkova D."/>
            <person name="Rychlik I."/>
        </authorList>
    </citation>
    <scope>NUCLEOTIDE SEQUENCE [LARGE SCALE GENOMIC DNA]</scope>
    <source>
        <strain evidence="2 3">An574</strain>
    </source>
</reference>
<dbReference type="EMBL" id="JACJKU010000073">
    <property type="protein sequence ID" value="MBM6941165.1"/>
    <property type="molecule type" value="Genomic_DNA"/>
</dbReference>
<dbReference type="Pfam" id="PF01610">
    <property type="entry name" value="DDE_Tnp_ISL3"/>
    <property type="match status" value="1"/>
</dbReference>
<keyword evidence="3" id="KW-1185">Reference proteome</keyword>
<accession>A0ABS2H1G1</accession>
<dbReference type="InterPro" id="IPR002560">
    <property type="entry name" value="Transposase_DDE"/>
</dbReference>
<dbReference type="PANTHER" id="PTHR33498">
    <property type="entry name" value="TRANSPOSASE FOR INSERTION SEQUENCE ELEMENT IS1557"/>
    <property type="match status" value="1"/>
</dbReference>
<protein>
    <submittedName>
        <fullName evidence="2">ISL3 family transposase</fullName>
    </submittedName>
</protein>
<name>A0ABS2H1G1_9LACO</name>
<dbReference type="PANTHER" id="PTHR33498:SF1">
    <property type="entry name" value="TRANSPOSASE FOR INSERTION SEQUENCE ELEMENT IS1557"/>
    <property type="match status" value="1"/>
</dbReference>
<dbReference type="Proteomes" id="UP000785625">
    <property type="component" value="Unassembled WGS sequence"/>
</dbReference>